<evidence type="ECO:0000256" key="14">
    <source>
        <dbReference type="ARBA" id="ARBA00023125"/>
    </source>
</evidence>
<keyword evidence="9" id="KW-0227">DNA damage</keyword>
<evidence type="ECO:0000256" key="19">
    <source>
        <dbReference type="ARBA" id="ARBA00029943"/>
    </source>
</evidence>
<evidence type="ECO:0000313" key="25">
    <source>
        <dbReference type="Proteomes" id="UP000741863"/>
    </source>
</evidence>
<keyword evidence="6" id="KW-0540">Nuclease</keyword>
<dbReference type="Gene3D" id="3.90.920.10">
    <property type="entry name" value="DNA primase, PRIM domain"/>
    <property type="match status" value="1"/>
</dbReference>
<keyword evidence="11" id="KW-0269">Exonuclease</keyword>
<dbReference type="Pfam" id="PF21686">
    <property type="entry name" value="LigD_Prim-Pol"/>
    <property type="match status" value="1"/>
</dbReference>
<keyword evidence="25" id="KW-1185">Reference proteome</keyword>
<comment type="similarity">
    <text evidence="22">In the N-terminal section; belongs to the LigD polymerase family.</text>
</comment>
<gene>
    <name evidence="24" type="ORF">JOD17_003750</name>
</gene>
<keyword evidence="5" id="KW-0548">Nucleotidyltransferase</keyword>
<evidence type="ECO:0000256" key="8">
    <source>
        <dbReference type="ARBA" id="ARBA00022741"/>
    </source>
</evidence>
<dbReference type="GO" id="GO:0003910">
    <property type="term" value="F:DNA ligase (ATP) activity"/>
    <property type="evidence" value="ECO:0007669"/>
    <property type="project" value="UniProtKB-EC"/>
</dbReference>
<dbReference type="EMBL" id="JAFBEC010000015">
    <property type="protein sequence ID" value="MBM7634627.1"/>
    <property type="molecule type" value="Genomic_DNA"/>
</dbReference>
<protein>
    <recommendedName>
        <fullName evidence="2">DNA ligase (ATP)</fullName>
        <ecNumber evidence="2">6.5.1.1</ecNumber>
    </recommendedName>
    <alternativeName>
        <fullName evidence="19">NHEJ DNA polymerase</fullName>
    </alternativeName>
</protein>
<dbReference type="Proteomes" id="UP000741863">
    <property type="component" value="Unassembled WGS sequence"/>
</dbReference>
<dbReference type="InterPro" id="IPR014143">
    <property type="entry name" value="NHEJ_ligase_prk"/>
</dbReference>
<dbReference type="NCBIfam" id="TIGR02779">
    <property type="entry name" value="NHEJ_ligase_lig"/>
    <property type="match status" value="1"/>
</dbReference>
<comment type="similarity">
    <text evidence="21">In the C-terminal section; belongs to the ATP-dependent DNA ligase family.</text>
</comment>
<evidence type="ECO:0000256" key="15">
    <source>
        <dbReference type="ARBA" id="ARBA00023172"/>
    </source>
</evidence>
<dbReference type="InterPro" id="IPR012310">
    <property type="entry name" value="DNA_ligase_ATP-dep_cent"/>
</dbReference>
<dbReference type="EC" id="6.5.1.1" evidence="2"/>
<keyword evidence="8" id="KW-0547">Nucleotide-binding</keyword>
<dbReference type="InterPro" id="IPR014145">
    <property type="entry name" value="LigD_pol_dom"/>
</dbReference>
<keyword evidence="10" id="KW-0378">Hydrolase</keyword>
<comment type="catalytic activity">
    <reaction evidence="20">
        <text>ATP + (deoxyribonucleotide)n-3'-hydroxyl + 5'-phospho-(deoxyribonucleotide)m = (deoxyribonucleotide)n+m + AMP + diphosphate.</text>
        <dbReference type="EC" id="6.5.1.1"/>
    </reaction>
</comment>
<evidence type="ECO:0000256" key="2">
    <source>
        <dbReference type="ARBA" id="ARBA00012727"/>
    </source>
</evidence>
<evidence type="ECO:0000256" key="9">
    <source>
        <dbReference type="ARBA" id="ARBA00022763"/>
    </source>
</evidence>
<keyword evidence="18" id="KW-0511">Multifunctional enzyme</keyword>
<evidence type="ECO:0000256" key="17">
    <source>
        <dbReference type="ARBA" id="ARBA00023211"/>
    </source>
</evidence>
<accession>A0ABS2PGQ8</accession>
<dbReference type="PROSITE" id="PS00333">
    <property type="entry name" value="DNA_LIGASE_A2"/>
    <property type="match status" value="1"/>
</dbReference>
<evidence type="ECO:0000256" key="21">
    <source>
        <dbReference type="ARBA" id="ARBA00049981"/>
    </source>
</evidence>
<keyword evidence="13" id="KW-0239">DNA-directed DNA polymerase</keyword>
<evidence type="ECO:0000256" key="1">
    <source>
        <dbReference type="ARBA" id="ARBA00001936"/>
    </source>
</evidence>
<dbReference type="PROSITE" id="PS50160">
    <property type="entry name" value="DNA_LIGASE_A3"/>
    <property type="match status" value="1"/>
</dbReference>
<organism evidence="24 25">
    <name type="scientific">Geomicrobium sediminis</name>
    <dbReference type="NCBI Taxonomy" id="1347788"/>
    <lineage>
        <taxon>Bacteria</taxon>
        <taxon>Bacillati</taxon>
        <taxon>Bacillota</taxon>
        <taxon>Bacilli</taxon>
        <taxon>Bacillales</taxon>
        <taxon>Geomicrobium</taxon>
    </lineage>
</organism>
<proteinExistence type="inferred from homology"/>
<feature type="domain" description="ATP-dependent DNA ligase family profile" evidence="23">
    <location>
        <begin position="116"/>
        <end position="228"/>
    </location>
</feature>
<dbReference type="InterPro" id="IPR014146">
    <property type="entry name" value="LigD_ligase_dom"/>
</dbReference>
<dbReference type="CDD" id="cd07906">
    <property type="entry name" value="Adenylation_DNA_ligase_LigD_LigC"/>
    <property type="match status" value="1"/>
</dbReference>
<dbReference type="NCBIfam" id="TIGR02778">
    <property type="entry name" value="ligD_pol"/>
    <property type="match status" value="1"/>
</dbReference>
<dbReference type="SUPFAM" id="SSF56091">
    <property type="entry name" value="DNA ligase/mRNA capping enzyme, catalytic domain"/>
    <property type="match status" value="1"/>
</dbReference>
<evidence type="ECO:0000256" key="7">
    <source>
        <dbReference type="ARBA" id="ARBA00022723"/>
    </source>
</evidence>
<evidence type="ECO:0000256" key="11">
    <source>
        <dbReference type="ARBA" id="ARBA00022839"/>
    </source>
</evidence>
<name>A0ABS2PGQ8_9BACL</name>
<dbReference type="RefSeq" id="WP_239575714.1">
    <property type="nucleotide sequence ID" value="NZ_JAFBEC010000015.1"/>
</dbReference>
<evidence type="ECO:0000256" key="5">
    <source>
        <dbReference type="ARBA" id="ARBA00022695"/>
    </source>
</evidence>
<evidence type="ECO:0000256" key="6">
    <source>
        <dbReference type="ARBA" id="ARBA00022722"/>
    </source>
</evidence>
<keyword evidence="14" id="KW-0238">DNA-binding</keyword>
<evidence type="ECO:0000313" key="24">
    <source>
        <dbReference type="EMBL" id="MBM7634627.1"/>
    </source>
</evidence>
<evidence type="ECO:0000256" key="13">
    <source>
        <dbReference type="ARBA" id="ARBA00022932"/>
    </source>
</evidence>
<dbReference type="InterPro" id="IPR016059">
    <property type="entry name" value="DNA_ligase_ATP-dep_CS"/>
</dbReference>
<reference evidence="24 25" key="1">
    <citation type="submission" date="2021-01" db="EMBL/GenBank/DDBJ databases">
        <title>Genomic Encyclopedia of Type Strains, Phase IV (KMG-IV): sequencing the most valuable type-strain genomes for metagenomic binning, comparative biology and taxonomic classification.</title>
        <authorList>
            <person name="Goeker M."/>
        </authorList>
    </citation>
    <scope>NUCLEOTIDE SEQUENCE [LARGE SCALE GENOMIC DNA]</scope>
    <source>
        <strain evidence="24 25">DSM 25540</strain>
    </source>
</reference>
<keyword evidence="7" id="KW-0479">Metal-binding</keyword>
<dbReference type="NCBIfam" id="TIGR02776">
    <property type="entry name" value="NHEJ_ligase_prk"/>
    <property type="match status" value="1"/>
</dbReference>
<evidence type="ECO:0000256" key="16">
    <source>
        <dbReference type="ARBA" id="ARBA00023204"/>
    </source>
</evidence>
<keyword evidence="17" id="KW-0464">Manganese</keyword>
<dbReference type="PANTHER" id="PTHR42705:SF2">
    <property type="entry name" value="BIFUNCTIONAL NON-HOMOLOGOUS END JOINING PROTEIN LIGD"/>
    <property type="match status" value="1"/>
</dbReference>
<evidence type="ECO:0000256" key="10">
    <source>
        <dbReference type="ARBA" id="ARBA00022801"/>
    </source>
</evidence>
<evidence type="ECO:0000259" key="23">
    <source>
        <dbReference type="PROSITE" id="PS50160"/>
    </source>
</evidence>
<keyword evidence="15" id="KW-0233">DNA recombination</keyword>
<keyword evidence="12" id="KW-0067">ATP-binding</keyword>
<dbReference type="Pfam" id="PF01068">
    <property type="entry name" value="DNA_ligase_A_M"/>
    <property type="match status" value="1"/>
</dbReference>
<evidence type="ECO:0000256" key="22">
    <source>
        <dbReference type="ARBA" id="ARBA00049990"/>
    </source>
</evidence>
<keyword evidence="4" id="KW-0808">Transferase</keyword>
<evidence type="ECO:0000256" key="3">
    <source>
        <dbReference type="ARBA" id="ARBA00022598"/>
    </source>
</evidence>
<sequence length="597" mass="68874">MMDVMKPIISETVPTGDEWLYEIKYDGFRCRLVWTQETVTLLSKNNHDLNERFPEVVEWCKSNVQHVKDYLPVEIDGELVVLNHRYQANFNLMQTRGRMRSAERIQERAKLRPATLMAFDLTRYAGVEIRDLPLEKRKKRLGTITNCIPNDDRFCVVETFTELSVIEKFVFDYQCEGLVAKKKASVYQKGKQHHDWLKIKNWRVIQGIITQYNPSNGYFAVQAYEDQGSSLITIGKCKHGLPSESSSMLHELFHKKGEEQNGEYLLPPAVVGKIRTLGVASGEMREPEFERIEPSVQVKNCTVSQVELDLAQFPTGVHIKNLQKELWPRLSKKDLLIYMRRISPYMLPFLKDKVLTIIRAPDGVAKETFFQKQIPDYAPLDLLETTESNEIVCNRLEGLLWLANHGSIEYHVPFQRVCCEQPNEIVFDLDPPNRNHFYLAIHAAQLLKRILDDLDLISFVKTSGNKGLQVFIPIKEGSVTYEETALITEGIANILVEAHPDNFTTERLKKNRNEQLYVDYVQHGKDKTLIAPYSPRLQIEGTISTPLYWHELTEDLDPTNYTLSNVVTRVLDIGCPFATYSAAREQQRMEPLLRLVK</sequence>
<comment type="cofactor">
    <cofactor evidence="1">
        <name>Mn(2+)</name>
        <dbReference type="ChEBI" id="CHEBI:29035"/>
    </cofactor>
</comment>
<keyword evidence="16" id="KW-0234">DNA repair</keyword>
<evidence type="ECO:0000256" key="4">
    <source>
        <dbReference type="ARBA" id="ARBA00022679"/>
    </source>
</evidence>
<evidence type="ECO:0000256" key="12">
    <source>
        <dbReference type="ARBA" id="ARBA00022840"/>
    </source>
</evidence>
<comment type="caution">
    <text evidence="24">The sequence shown here is derived from an EMBL/GenBank/DDBJ whole genome shotgun (WGS) entry which is preliminary data.</text>
</comment>
<keyword evidence="3 24" id="KW-0436">Ligase</keyword>
<evidence type="ECO:0000256" key="20">
    <source>
        <dbReference type="ARBA" id="ARBA00034003"/>
    </source>
</evidence>
<dbReference type="InterPro" id="IPR052171">
    <property type="entry name" value="NHEJ_LigD"/>
</dbReference>
<evidence type="ECO:0000256" key="18">
    <source>
        <dbReference type="ARBA" id="ARBA00023268"/>
    </source>
</evidence>
<dbReference type="Gene3D" id="3.30.470.30">
    <property type="entry name" value="DNA ligase/mRNA capping enzyme"/>
    <property type="match status" value="1"/>
</dbReference>
<dbReference type="PANTHER" id="PTHR42705">
    <property type="entry name" value="BIFUNCTIONAL NON-HOMOLOGOUS END JOINING PROTEIN LIGD"/>
    <property type="match status" value="1"/>
</dbReference>